<protein>
    <recommendedName>
        <fullName evidence="3">Zinc-ribbon domain-containing protein</fullName>
    </recommendedName>
</protein>
<proteinExistence type="predicted"/>
<accession>A0A0F9T1D7</accession>
<keyword evidence="1" id="KW-0472">Membrane</keyword>
<dbReference type="EMBL" id="LAZR01001554">
    <property type="protein sequence ID" value="KKN42836.1"/>
    <property type="molecule type" value="Genomic_DNA"/>
</dbReference>
<evidence type="ECO:0000256" key="1">
    <source>
        <dbReference type="SAM" id="Phobius"/>
    </source>
</evidence>
<keyword evidence="1" id="KW-0812">Transmembrane</keyword>
<dbReference type="AlphaFoldDB" id="A0A0F9T1D7"/>
<sequence>MKIIDVLRIRIVFFLIQISILILLIHLFEYKHDLNLLLFPQPSDTTEEQIAIIEWLSNYTLYEDWSDLFFIYTIWLLISIIPILIYNNYKQAYSMNFLTFFFPNFFLYAFLRNYYRSYFNTNFLSLFMKTIILGVTIILFSIGLSLGIKKIMKTKIDTQIADLEAIARSITTICPNCGTEFASIPKFCYNCNLDLTIKTEDKNG</sequence>
<evidence type="ECO:0000313" key="2">
    <source>
        <dbReference type="EMBL" id="KKN42836.1"/>
    </source>
</evidence>
<keyword evidence="1" id="KW-1133">Transmembrane helix</keyword>
<gene>
    <name evidence="2" type="ORF">LCGC14_0709190</name>
</gene>
<evidence type="ECO:0008006" key="3">
    <source>
        <dbReference type="Google" id="ProtNLM"/>
    </source>
</evidence>
<organism evidence="2">
    <name type="scientific">marine sediment metagenome</name>
    <dbReference type="NCBI Taxonomy" id="412755"/>
    <lineage>
        <taxon>unclassified sequences</taxon>
        <taxon>metagenomes</taxon>
        <taxon>ecological metagenomes</taxon>
    </lineage>
</organism>
<reference evidence="2" key="1">
    <citation type="journal article" date="2015" name="Nature">
        <title>Complex archaea that bridge the gap between prokaryotes and eukaryotes.</title>
        <authorList>
            <person name="Spang A."/>
            <person name="Saw J.H."/>
            <person name="Jorgensen S.L."/>
            <person name="Zaremba-Niedzwiedzka K."/>
            <person name="Martijn J."/>
            <person name="Lind A.E."/>
            <person name="van Eijk R."/>
            <person name="Schleper C."/>
            <person name="Guy L."/>
            <person name="Ettema T.J."/>
        </authorList>
    </citation>
    <scope>NUCLEOTIDE SEQUENCE</scope>
</reference>
<comment type="caution">
    <text evidence="2">The sequence shown here is derived from an EMBL/GenBank/DDBJ whole genome shotgun (WGS) entry which is preliminary data.</text>
</comment>
<feature type="transmembrane region" description="Helical" evidence="1">
    <location>
        <begin position="7"/>
        <end position="28"/>
    </location>
</feature>
<feature type="transmembrane region" description="Helical" evidence="1">
    <location>
        <begin position="68"/>
        <end position="86"/>
    </location>
</feature>
<feature type="transmembrane region" description="Helical" evidence="1">
    <location>
        <begin position="93"/>
        <end position="111"/>
    </location>
</feature>
<feature type="transmembrane region" description="Helical" evidence="1">
    <location>
        <begin position="123"/>
        <end position="146"/>
    </location>
</feature>
<name>A0A0F9T1D7_9ZZZZ</name>